<name>A0ACC2RG95_9FUNG</name>
<sequence length="111" mass="12350">MSFKLTKKLKLAPDLNYTQSYGTAGMAQTWTIGAYSALPMRFGKLLIASPTVVFKNKSYDLLVGTQLLQEYNGIEPPWISGKQLKMCVLKYPTEFFQGQESVMSCPKGQAS</sequence>
<evidence type="ECO:0000313" key="2">
    <source>
        <dbReference type="Proteomes" id="UP001165960"/>
    </source>
</evidence>
<gene>
    <name evidence="1" type="ORF">DSO57_1028567</name>
</gene>
<dbReference type="Proteomes" id="UP001165960">
    <property type="component" value="Unassembled WGS sequence"/>
</dbReference>
<reference evidence="1" key="1">
    <citation type="submission" date="2022-04" db="EMBL/GenBank/DDBJ databases">
        <title>Genome of the entomopathogenic fungus Entomophthora muscae.</title>
        <authorList>
            <person name="Elya C."/>
            <person name="Lovett B.R."/>
            <person name="Lee E."/>
            <person name="Macias A.M."/>
            <person name="Hajek A.E."/>
            <person name="De Bivort B.L."/>
            <person name="Kasson M.T."/>
            <person name="De Fine Licht H.H."/>
            <person name="Stajich J.E."/>
        </authorList>
    </citation>
    <scope>NUCLEOTIDE SEQUENCE</scope>
    <source>
        <strain evidence="1">Berkeley</strain>
    </source>
</reference>
<protein>
    <submittedName>
        <fullName evidence="1">Uncharacterized protein</fullName>
    </submittedName>
</protein>
<comment type="caution">
    <text evidence="1">The sequence shown here is derived from an EMBL/GenBank/DDBJ whole genome shotgun (WGS) entry which is preliminary data.</text>
</comment>
<evidence type="ECO:0000313" key="1">
    <source>
        <dbReference type="EMBL" id="KAJ9049058.1"/>
    </source>
</evidence>
<proteinExistence type="predicted"/>
<dbReference type="EMBL" id="QTSX02007282">
    <property type="protein sequence ID" value="KAJ9049058.1"/>
    <property type="molecule type" value="Genomic_DNA"/>
</dbReference>
<organism evidence="1 2">
    <name type="scientific">Entomophthora muscae</name>
    <dbReference type="NCBI Taxonomy" id="34485"/>
    <lineage>
        <taxon>Eukaryota</taxon>
        <taxon>Fungi</taxon>
        <taxon>Fungi incertae sedis</taxon>
        <taxon>Zoopagomycota</taxon>
        <taxon>Entomophthoromycotina</taxon>
        <taxon>Entomophthoromycetes</taxon>
        <taxon>Entomophthorales</taxon>
        <taxon>Entomophthoraceae</taxon>
        <taxon>Entomophthora</taxon>
    </lineage>
</organism>
<accession>A0ACC2RG95</accession>
<keyword evidence="2" id="KW-1185">Reference proteome</keyword>